<gene>
    <name evidence="3" type="ORF">ACFPYK_19175</name>
</gene>
<evidence type="ECO:0000313" key="3">
    <source>
        <dbReference type="EMBL" id="MFC6151536.1"/>
    </source>
</evidence>
<dbReference type="InterPro" id="IPR003675">
    <property type="entry name" value="Rce1/LyrA-like_dom"/>
</dbReference>
<name>A0ABW1QPY3_9ACTN</name>
<dbReference type="EMBL" id="JBHSQL010000020">
    <property type="protein sequence ID" value="MFC6151536.1"/>
    <property type="molecule type" value="Genomic_DNA"/>
</dbReference>
<keyword evidence="1" id="KW-0812">Transmembrane</keyword>
<keyword evidence="4" id="KW-1185">Reference proteome</keyword>
<keyword evidence="1" id="KW-1133">Transmembrane helix</keyword>
<dbReference type="Proteomes" id="UP001596097">
    <property type="component" value="Unassembled WGS sequence"/>
</dbReference>
<evidence type="ECO:0000256" key="1">
    <source>
        <dbReference type="SAM" id="Phobius"/>
    </source>
</evidence>
<comment type="caution">
    <text evidence="3">The sequence shown here is derived from an EMBL/GenBank/DDBJ whole genome shotgun (WGS) entry which is preliminary data.</text>
</comment>
<organism evidence="3 4">
    <name type="scientific">Mumia xiangluensis</name>
    <dbReference type="NCBI Taxonomy" id="1678900"/>
    <lineage>
        <taxon>Bacteria</taxon>
        <taxon>Bacillati</taxon>
        <taxon>Actinomycetota</taxon>
        <taxon>Actinomycetes</taxon>
        <taxon>Propionibacteriales</taxon>
        <taxon>Nocardioidaceae</taxon>
        <taxon>Mumia</taxon>
    </lineage>
</organism>
<dbReference type="RefSeq" id="WP_228552946.1">
    <property type="nucleotide sequence ID" value="NZ_JBHSQL010000020.1"/>
</dbReference>
<feature type="transmembrane region" description="Helical" evidence="1">
    <location>
        <begin position="106"/>
        <end position="127"/>
    </location>
</feature>
<accession>A0ABW1QPY3</accession>
<protein>
    <submittedName>
        <fullName evidence="3">Type II CAAX prenyl endopeptidase Rce1 family protein</fullName>
    </submittedName>
</protein>
<evidence type="ECO:0000313" key="4">
    <source>
        <dbReference type="Proteomes" id="UP001596097"/>
    </source>
</evidence>
<proteinExistence type="predicted"/>
<dbReference type="Pfam" id="PF02517">
    <property type="entry name" value="Rce1-like"/>
    <property type="match status" value="1"/>
</dbReference>
<feature type="domain" description="CAAX prenyl protease 2/Lysostaphin resistance protein A-like" evidence="2">
    <location>
        <begin position="149"/>
        <end position="233"/>
    </location>
</feature>
<reference evidence="4" key="1">
    <citation type="journal article" date="2019" name="Int. J. Syst. Evol. Microbiol.">
        <title>The Global Catalogue of Microorganisms (GCM) 10K type strain sequencing project: providing services to taxonomists for standard genome sequencing and annotation.</title>
        <authorList>
            <consortium name="The Broad Institute Genomics Platform"/>
            <consortium name="The Broad Institute Genome Sequencing Center for Infectious Disease"/>
            <person name="Wu L."/>
            <person name="Ma J."/>
        </authorList>
    </citation>
    <scope>NUCLEOTIDE SEQUENCE [LARGE SCALE GENOMIC DNA]</scope>
    <source>
        <strain evidence="4">CGMCC 4.7198</strain>
    </source>
</reference>
<sequence>MSRPPAVLGAVRERARGLLPRGLGYAVPAREREPDAVVRRRRQAVGVGCVAGAGMLGVSLSTEPGSRQFYGLTLATAATWSLGSLASGPLHQGWIEMQDGVRRRPVMVPVVTGVGAFGCFVAGALVARRVPVLDDAVRRVLRFAEEGSTPLVVLTTVANGAAEELFFRGALYDAVGERHPVLVSTLAYTATTAASRNPSLTLAGAVMGTLFGLQRRATGGIQAPLLTHLTWSALMLRYLPRLFRDRQRFRY</sequence>
<evidence type="ECO:0000259" key="2">
    <source>
        <dbReference type="Pfam" id="PF02517"/>
    </source>
</evidence>
<keyword evidence="1" id="KW-0472">Membrane</keyword>